<proteinExistence type="predicted"/>
<accession>A0AAE4JYJ6</accession>
<evidence type="ECO:0000313" key="1">
    <source>
        <dbReference type="EMBL" id="MDS3859782.1"/>
    </source>
</evidence>
<reference evidence="2" key="1">
    <citation type="submission" date="2023-07" db="EMBL/GenBank/DDBJ databases">
        <authorList>
            <person name="Luz R."/>
            <person name="Cordeiro R."/>
            <person name="Fonseca A."/>
            <person name="Goncalves V."/>
        </authorList>
    </citation>
    <scope>NUCLEOTIDE SEQUENCE [LARGE SCALE GENOMIC DNA]</scope>
    <source>
        <strain evidence="2">BACA0444</strain>
    </source>
</reference>
<sequence>MMIQRLIDRVQSTKVLTSSLTNQISQLLWKRDYDSQDMEALAQLMDALDMGEILEKS</sequence>
<evidence type="ECO:0000313" key="2">
    <source>
        <dbReference type="Proteomes" id="UP001268256"/>
    </source>
</evidence>
<protein>
    <submittedName>
        <fullName evidence="1">Uncharacterized protein</fullName>
    </submittedName>
</protein>
<name>A0AAE4JYJ6_9CYAN</name>
<gene>
    <name evidence="1" type="ORF">RIF25_03065</name>
</gene>
<organism evidence="1 2">
    <name type="scientific">Pseudocalidococcus azoricus BACA0444</name>
    <dbReference type="NCBI Taxonomy" id="2918990"/>
    <lineage>
        <taxon>Bacteria</taxon>
        <taxon>Bacillati</taxon>
        <taxon>Cyanobacteriota</taxon>
        <taxon>Cyanophyceae</taxon>
        <taxon>Acaryochloridales</taxon>
        <taxon>Thermosynechococcaceae</taxon>
        <taxon>Pseudocalidococcus</taxon>
        <taxon>Pseudocalidococcus azoricus</taxon>
    </lineage>
</organism>
<keyword evidence="2" id="KW-1185">Reference proteome</keyword>
<comment type="caution">
    <text evidence="1">The sequence shown here is derived from an EMBL/GenBank/DDBJ whole genome shotgun (WGS) entry which is preliminary data.</text>
</comment>
<dbReference type="Proteomes" id="UP001268256">
    <property type="component" value="Unassembled WGS sequence"/>
</dbReference>
<dbReference type="RefSeq" id="WP_322877087.1">
    <property type="nucleotide sequence ID" value="NZ_JAVMIP010000002.1"/>
</dbReference>
<dbReference type="EMBL" id="JAVMIP010000002">
    <property type="protein sequence ID" value="MDS3859782.1"/>
    <property type="molecule type" value="Genomic_DNA"/>
</dbReference>
<dbReference type="AlphaFoldDB" id="A0AAE4JYJ6"/>